<name>A0A5A7QWN2_STRAF</name>
<accession>A0A5A7QWN2</accession>
<gene>
    <name evidence="1" type="ORF">STAS_26905</name>
</gene>
<evidence type="ECO:0000313" key="2">
    <source>
        <dbReference type="Proteomes" id="UP000325081"/>
    </source>
</evidence>
<protein>
    <submittedName>
        <fullName evidence="1">Uncharacterized protein</fullName>
    </submittedName>
</protein>
<evidence type="ECO:0000313" key="1">
    <source>
        <dbReference type="EMBL" id="GER49650.1"/>
    </source>
</evidence>
<keyword evidence="2" id="KW-1185">Reference proteome</keyword>
<sequence>MAKPRVLRAGISSTNTLVTTVPKGLRLCHGQQHRNPAKVRDHRHQHIMKKRRVFIVDSGGISESIYRKSISLKQYLTVNLLMSNHGKYKGLTQCEDQIEST</sequence>
<comment type="caution">
    <text evidence="1">The sequence shown here is derived from an EMBL/GenBank/DDBJ whole genome shotgun (WGS) entry which is preliminary data.</text>
</comment>
<organism evidence="1 2">
    <name type="scientific">Striga asiatica</name>
    <name type="common">Asiatic witchweed</name>
    <name type="synonym">Buchnera asiatica</name>
    <dbReference type="NCBI Taxonomy" id="4170"/>
    <lineage>
        <taxon>Eukaryota</taxon>
        <taxon>Viridiplantae</taxon>
        <taxon>Streptophyta</taxon>
        <taxon>Embryophyta</taxon>
        <taxon>Tracheophyta</taxon>
        <taxon>Spermatophyta</taxon>
        <taxon>Magnoliopsida</taxon>
        <taxon>eudicotyledons</taxon>
        <taxon>Gunneridae</taxon>
        <taxon>Pentapetalae</taxon>
        <taxon>asterids</taxon>
        <taxon>lamiids</taxon>
        <taxon>Lamiales</taxon>
        <taxon>Orobanchaceae</taxon>
        <taxon>Buchnereae</taxon>
        <taxon>Striga</taxon>
    </lineage>
</organism>
<dbReference type="EMBL" id="BKCP01008737">
    <property type="protein sequence ID" value="GER49650.1"/>
    <property type="molecule type" value="Genomic_DNA"/>
</dbReference>
<proteinExistence type="predicted"/>
<dbReference type="AlphaFoldDB" id="A0A5A7QWN2"/>
<dbReference type="Proteomes" id="UP000325081">
    <property type="component" value="Unassembled WGS sequence"/>
</dbReference>
<reference evidence="2" key="1">
    <citation type="journal article" date="2019" name="Curr. Biol.">
        <title>Genome Sequence of Striga asiatica Provides Insight into the Evolution of Plant Parasitism.</title>
        <authorList>
            <person name="Yoshida S."/>
            <person name="Kim S."/>
            <person name="Wafula E.K."/>
            <person name="Tanskanen J."/>
            <person name="Kim Y.M."/>
            <person name="Honaas L."/>
            <person name="Yang Z."/>
            <person name="Spallek T."/>
            <person name="Conn C.E."/>
            <person name="Ichihashi Y."/>
            <person name="Cheong K."/>
            <person name="Cui S."/>
            <person name="Der J.P."/>
            <person name="Gundlach H."/>
            <person name="Jiao Y."/>
            <person name="Hori C."/>
            <person name="Ishida J.K."/>
            <person name="Kasahara H."/>
            <person name="Kiba T."/>
            <person name="Kim M.S."/>
            <person name="Koo N."/>
            <person name="Laohavisit A."/>
            <person name="Lee Y.H."/>
            <person name="Lumba S."/>
            <person name="McCourt P."/>
            <person name="Mortimer J.C."/>
            <person name="Mutuku J.M."/>
            <person name="Nomura T."/>
            <person name="Sasaki-Sekimoto Y."/>
            <person name="Seto Y."/>
            <person name="Wang Y."/>
            <person name="Wakatake T."/>
            <person name="Sakakibara H."/>
            <person name="Demura T."/>
            <person name="Yamaguchi S."/>
            <person name="Yoneyama K."/>
            <person name="Manabe R.I."/>
            <person name="Nelson D.C."/>
            <person name="Schulman A.H."/>
            <person name="Timko M.P."/>
            <person name="dePamphilis C.W."/>
            <person name="Choi D."/>
            <person name="Shirasu K."/>
        </authorList>
    </citation>
    <scope>NUCLEOTIDE SEQUENCE [LARGE SCALE GENOMIC DNA]</scope>
    <source>
        <strain evidence="2">cv. UVA1</strain>
    </source>
</reference>